<feature type="compositionally biased region" description="Acidic residues" evidence="2">
    <location>
        <begin position="59"/>
        <end position="76"/>
    </location>
</feature>
<name>A0A409Y1X6_9AGAR</name>
<feature type="domain" description="DUF8191" evidence="3">
    <location>
        <begin position="172"/>
        <end position="245"/>
    </location>
</feature>
<proteinExistence type="predicted"/>
<keyword evidence="5" id="KW-1185">Reference proteome</keyword>
<evidence type="ECO:0000259" key="3">
    <source>
        <dbReference type="Pfam" id="PF26609"/>
    </source>
</evidence>
<protein>
    <recommendedName>
        <fullName evidence="3">DUF8191 domain-containing protein</fullName>
    </recommendedName>
</protein>
<evidence type="ECO:0000313" key="4">
    <source>
        <dbReference type="EMBL" id="PPQ97046.1"/>
    </source>
</evidence>
<dbReference type="InParanoid" id="A0A409Y1X6"/>
<feature type="region of interest" description="Disordered" evidence="2">
    <location>
        <begin position="59"/>
        <end position="83"/>
    </location>
</feature>
<dbReference type="AlphaFoldDB" id="A0A409Y1X6"/>
<feature type="region of interest" description="Disordered" evidence="2">
    <location>
        <begin position="361"/>
        <end position="414"/>
    </location>
</feature>
<organism evidence="4 5">
    <name type="scientific">Gymnopilus dilepis</name>
    <dbReference type="NCBI Taxonomy" id="231916"/>
    <lineage>
        <taxon>Eukaryota</taxon>
        <taxon>Fungi</taxon>
        <taxon>Dikarya</taxon>
        <taxon>Basidiomycota</taxon>
        <taxon>Agaricomycotina</taxon>
        <taxon>Agaricomycetes</taxon>
        <taxon>Agaricomycetidae</taxon>
        <taxon>Agaricales</taxon>
        <taxon>Agaricineae</taxon>
        <taxon>Hymenogastraceae</taxon>
        <taxon>Gymnopilus</taxon>
    </lineage>
</organism>
<gene>
    <name evidence="4" type="ORF">CVT26_001269</name>
</gene>
<evidence type="ECO:0000313" key="5">
    <source>
        <dbReference type="Proteomes" id="UP000284706"/>
    </source>
</evidence>
<keyword evidence="1" id="KW-0175">Coiled coil</keyword>
<accession>A0A409Y1X6</accession>
<dbReference type="EMBL" id="NHYE01001296">
    <property type="protein sequence ID" value="PPQ97046.1"/>
    <property type="molecule type" value="Genomic_DNA"/>
</dbReference>
<dbReference type="OrthoDB" id="3063271at2759"/>
<reference evidence="4 5" key="1">
    <citation type="journal article" date="2018" name="Evol. Lett.">
        <title>Horizontal gene cluster transfer increased hallucinogenic mushroom diversity.</title>
        <authorList>
            <person name="Reynolds H.T."/>
            <person name="Vijayakumar V."/>
            <person name="Gluck-Thaler E."/>
            <person name="Korotkin H.B."/>
            <person name="Matheny P.B."/>
            <person name="Slot J.C."/>
        </authorList>
    </citation>
    <scope>NUCLEOTIDE SEQUENCE [LARGE SCALE GENOMIC DNA]</scope>
    <source>
        <strain evidence="4 5">SRW20</strain>
    </source>
</reference>
<dbReference type="Pfam" id="PF26609">
    <property type="entry name" value="DUF8191"/>
    <property type="match status" value="1"/>
</dbReference>
<evidence type="ECO:0000256" key="1">
    <source>
        <dbReference type="SAM" id="Coils"/>
    </source>
</evidence>
<sequence>MSSEKRLKAALQAHKNALRLQSEENERLRKAMRALLSEKGMNWGNDSILQNVDDYDEEMSLQTDDDDASANEENTDDRELPEPVHGDGNLYYCTTCMGEIEEGFCAFCGEEHQWFIDDSMQDSITTVSQAMHPDRGLKARGDTPLREIDTTEWEVPPVQYRSPRREEEYWELIRRGATPLMCKTFDLEFSPERGIYAWADDLLFDEFSGSLIKPGHSWKIHLGRRIALDVDDLDGSEFIEELLEEALYYAKDGAILLEKHERWETVQESPGLWVTRLQGPPKAEGSEEFEWDEYWAADVDDPFELEDKMLENPPPEETIMRPDEYSISDDDLEVEAETRDIGFFNPGGRDTVWLSEEEQVDELVDDDYDPENAEGIDGAEESAMDDDATLDDSDEPGSDFDSDEVLSGDEQFIR</sequence>
<feature type="coiled-coil region" evidence="1">
    <location>
        <begin position="4"/>
        <end position="38"/>
    </location>
</feature>
<evidence type="ECO:0000256" key="2">
    <source>
        <dbReference type="SAM" id="MobiDB-lite"/>
    </source>
</evidence>
<dbReference type="InterPro" id="IPR058504">
    <property type="entry name" value="DUF8191"/>
</dbReference>
<feature type="compositionally biased region" description="Acidic residues" evidence="2">
    <location>
        <begin position="361"/>
        <end position="407"/>
    </location>
</feature>
<comment type="caution">
    <text evidence="4">The sequence shown here is derived from an EMBL/GenBank/DDBJ whole genome shotgun (WGS) entry which is preliminary data.</text>
</comment>
<dbReference type="Proteomes" id="UP000284706">
    <property type="component" value="Unassembled WGS sequence"/>
</dbReference>